<organism evidence="8 9">
    <name type="scientific">Candidatus Pullibacteroides excrementavium</name>
    <dbReference type="NCBI Taxonomy" id="2840905"/>
    <lineage>
        <taxon>Bacteria</taxon>
        <taxon>Pseudomonadati</taxon>
        <taxon>Bacteroidota</taxon>
        <taxon>Bacteroidia</taxon>
        <taxon>Bacteroidales</taxon>
        <taxon>Candidatus Pullibacteroides</taxon>
    </lineage>
</organism>
<keyword evidence="4 6" id="KW-1133">Transmembrane helix</keyword>
<feature type="transmembrane region" description="Helical" evidence="6">
    <location>
        <begin position="128"/>
        <end position="150"/>
    </location>
</feature>
<dbReference type="InterPro" id="IPR000620">
    <property type="entry name" value="EamA_dom"/>
</dbReference>
<accession>A0A9D9H2B9</accession>
<dbReference type="InterPro" id="IPR037185">
    <property type="entry name" value="EmrE-like"/>
</dbReference>
<evidence type="ECO:0000259" key="7">
    <source>
        <dbReference type="Pfam" id="PF00892"/>
    </source>
</evidence>
<name>A0A9D9H2B9_9BACT</name>
<feature type="transmembrane region" description="Helical" evidence="6">
    <location>
        <begin position="282"/>
        <end position="299"/>
    </location>
</feature>
<sequence>MSDTKGPGALRGHVAILATNIIFGLNIPISKITMPDYVPSLGMAFFRTTGALLFFWLVSLFVKWEKVPLRDLGGLALAAIFGILLNQMLFVMGLEFASPVEAAIVVTFTPILTMMLSALFLREPITWLKAIGVFLGLSGAILMIAGKYWFGDAEGQAGQNSVLGIVLCVVSGLSYAIYLTAFRNLIAKYKPVTVMRWMFLFSAIFSVPFLMKTVLSIDYERIPLSGYLMLAYTVFGATGVTYLLIPVAQKNLRPTVLSVYNYVQPITASVLALILGQDGYNWIKIAATVLVFVGVFCVTRSKSRQQLEMESHARRVRHWPSVSVAGKPRQRKR</sequence>
<feature type="transmembrane region" description="Helical" evidence="6">
    <location>
        <begin position="41"/>
        <end position="62"/>
    </location>
</feature>
<dbReference type="Gene3D" id="1.10.3730.20">
    <property type="match status" value="1"/>
</dbReference>
<gene>
    <name evidence="8" type="ORF">IAB08_05865</name>
</gene>
<reference evidence="8" key="1">
    <citation type="submission" date="2020-10" db="EMBL/GenBank/DDBJ databases">
        <authorList>
            <person name="Gilroy R."/>
        </authorList>
    </citation>
    <scope>NUCLEOTIDE SEQUENCE</scope>
    <source>
        <strain evidence="8">2889</strain>
    </source>
</reference>
<comment type="similarity">
    <text evidence="2">Belongs to the EamA transporter family.</text>
</comment>
<feature type="transmembrane region" description="Helical" evidence="6">
    <location>
        <begin position="194"/>
        <end position="215"/>
    </location>
</feature>
<dbReference type="SUPFAM" id="SSF103481">
    <property type="entry name" value="Multidrug resistance efflux transporter EmrE"/>
    <property type="match status" value="2"/>
</dbReference>
<evidence type="ECO:0000256" key="5">
    <source>
        <dbReference type="ARBA" id="ARBA00023136"/>
    </source>
</evidence>
<evidence type="ECO:0000256" key="4">
    <source>
        <dbReference type="ARBA" id="ARBA00022989"/>
    </source>
</evidence>
<dbReference type="Pfam" id="PF00892">
    <property type="entry name" value="EamA"/>
    <property type="match status" value="2"/>
</dbReference>
<dbReference type="Proteomes" id="UP000823612">
    <property type="component" value="Unassembled WGS sequence"/>
</dbReference>
<protein>
    <submittedName>
        <fullName evidence="8">EamA family transporter</fullName>
    </submittedName>
</protein>
<evidence type="ECO:0000256" key="3">
    <source>
        <dbReference type="ARBA" id="ARBA00022692"/>
    </source>
</evidence>
<dbReference type="PANTHER" id="PTHR32322:SF2">
    <property type="entry name" value="EAMA DOMAIN-CONTAINING PROTEIN"/>
    <property type="match status" value="1"/>
</dbReference>
<keyword evidence="3 6" id="KW-0812">Transmembrane</keyword>
<feature type="transmembrane region" description="Helical" evidence="6">
    <location>
        <begin position="100"/>
        <end position="121"/>
    </location>
</feature>
<dbReference type="PANTHER" id="PTHR32322">
    <property type="entry name" value="INNER MEMBRANE TRANSPORTER"/>
    <property type="match status" value="1"/>
</dbReference>
<dbReference type="EMBL" id="JADIMZ010000089">
    <property type="protein sequence ID" value="MBO8432802.1"/>
    <property type="molecule type" value="Genomic_DNA"/>
</dbReference>
<feature type="transmembrane region" description="Helical" evidence="6">
    <location>
        <begin position="12"/>
        <end position="29"/>
    </location>
</feature>
<evidence type="ECO:0000256" key="6">
    <source>
        <dbReference type="SAM" id="Phobius"/>
    </source>
</evidence>
<evidence type="ECO:0000313" key="8">
    <source>
        <dbReference type="EMBL" id="MBO8432802.1"/>
    </source>
</evidence>
<comment type="subcellular location">
    <subcellularLocation>
        <location evidence="1">Membrane</location>
        <topology evidence="1">Multi-pass membrane protein</topology>
    </subcellularLocation>
</comment>
<feature type="domain" description="EamA" evidence="7">
    <location>
        <begin position="163"/>
        <end position="299"/>
    </location>
</feature>
<dbReference type="InterPro" id="IPR050638">
    <property type="entry name" value="AA-Vitamin_Transporters"/>
</dbReference>
<evidence type="ECO:0000256" key="1">
    <source>
        <dbReference type="ARBA" id="ARBA00004141"/>
    </source>
</evidence>
<feature type="transmembrane region" description="Helical" evidence="6">
    <location>
        <begin position="227"/>
        <end position="245"/>
    </location>
</feature>
<comment type="caution">
    <text evidence="8">The sequence shown here is derived from an EMBL/GenBank/DDBJ whole genome shotgun (WGS) entry which is preliminary data.</text>
</comment>
<feature type="domain" description="EamA" evidence="7">
    <location>
        <begin position="11"/>
        <end position="144"/>
    </location>
</feature>
<dbReference type="GO" id="GO:0016020">
    <property type="term" value="C:membrane"/>
    <property type="evidence" value="ECO:0007669"/>
    <property type="project" value="UniProtKB-SubCell"/>
</dbReference>
<dbReference type="AlphaFoldDB" id="A0A9D9H2B9"/>
<evidence type="ECO:0000256" key="2">
    <source>
        <dbReference type="ARBA" id="ARBA00007362"/>
    </source>
</evidence>
<evidence type="ECO:0000313" key="9">
    <source>
        <dbReference type="Proteomes" id="UP000823612"/>
    </source>
</evidence>
<keyword evidence="5 6" id="KW-0472">Membrane</keyword>
<feature type="transmembrane region" description="Helical" evidence="6">
    <location>
        <begin position="257"/>
        <end position="276"/>
    </location>
</feature>
<feature type="transmembrane region" description="Helical" evidence="6">
    <location>
        <begin position="74"/>
        <end position="94"/>
    </location>
</feature>
<proteinExistence type="inferred from homology"/>
<reference evidence="8" key="2">
    <citation type="journal article" date="2021" name="PeerJ">
        <title>Extensive microbial diversity within the chicken gut microbiome revealed by metagenomics and culture.</title>
        <authorList>
            <person name="Gilroy R."/>
            <person name="Ravi A."/>
            <person name="Getino M."/>
            <person name="Pursley I."/>
            <person name="Horton D.L."/>
            <person name="Alikhan N.F."/>
            <person name="Baker D."/>
            <person name="Gharbi K."/>
            <person name="Hall N."/>
            <person name="Watson M."/>
            <person name="Adriaenssens E.M."/>
            <person name="Foster-Nyarko E."/>
            <person name="Jarju S."/>
            <person name="Secka A."/>
            <person name="Antonio M."/>
            <person name="Oren A."/>
            <person name="Chaudhuri R.R."/>
            <person name="La Ragione R."/>
            <person name="Hildebrand F."/>
            <person name="Pallen M.J."/>
        </authorList>
    </citation>
    <scope>NUCLEOTIDE SEQUENCE</scope>
    <source>
        <strain evidence="8">2889</strain>
    </source>
</reference>
<feature type="transmembrane region" description="Helical" evidence="6">
    <location>
        <begin position="162"/>
        <end position="182"/>
    </location>
</feature>